<reference evidence="3" key="1">
    <citation type="journal article" date="2008" name="PLoS Genet.">
        <title>Genomic islands in the pathogenic filamentous fungus Aspergillus fumigatus.</title>
        <authorList>
            <person name="Fedorova N.D."/>
            <person name="Khaldi N."/>
            <person name="Joardar V.S."/>
            <person name="Maiti R."/>
            <person name="Amedeo P."/>
            <person name="Anderson M.J."/>
            <person name="Crabtree J."/>
            <person name="Silva J.C."/>
            <person name="Badger J.H."/>
            <person name="Albarraq A."/>
            <person name="Angiuoli S."/>
            <person name="Bussey H."/>
            <person name="Bowyer P."/>
            <person name="Cotty P.J."/>
            <person name="Dyer P.S."/>
            <person name="Egan A."/>
            <person name="Galens K."/>
            <person name="Fraser-Liggett C.M."/>
            <person name="Haas B.J."/>
            <person name="Inman J.M."/>
            <person name="Kent R."/>
            <person name="Lemieux S."/>
            <person name="Malavazi I."/>
            <person name="Orvis J."/>
            <person name="Roemer T."/>
            <person name="Ronning C.M."/>
            <person name="Sundaram J.P."/>
            <person name="Sutton G."/>
            <person name="Turner G."/>
            <person name="Venter J.C."/>
            <person name="White O.R."/>
            <person name="Whitty B.R."/>
            <person name="Youngman P."/>
            <person name="Wolfe K.H."/>
            <person name="Goldman G.H."/>
            <person name="Wortman J.R."/>
            <person name="Jiang B."/>
            <person name="Denning D.W."/>
            <person name="Nierman W.C."/>
        </authorList>
    </citation>
    <scope>NUCLEOTIDE SEQUENCE [LARGE SCALE GENOMIC DNA]</scope>
    <source>
        <strain evidence="3">ATCC 1020 / DSM 3700 / CBS 544.65 / FGSC A1164 / JCM 1740 / NRRL 181 / WB 181</strain>
    </source>
</reference>
<dbReference type="HOGENOM" id="CLU_1971127_0_0_1"/>
<dbReference type="VEuPathDB" id="FungiDB:NFIA_091490"/>
<dbReference type="AlphaFoldDB" id="A1DII3"/>
<dbReference type="KEGG" id="nfi:NFIA_091490"/>
<protein>
    <submittedName>
        <fullName evidence="2">Uncharacterized protein</fullName>
    </submittedName>
</protein>
<feature type="region of interest" description="Disordered" evidence="1">
    <location>
        <begin position="87"/>
        <end position="110"/>
    </location>
</feature>
<proteinExistence type="predicted"/>
<dbReference type="GeneID" id="4587645"/>
<evidence type="ECO:0000313" key="3">
    <source>
        <dbReference type="Proteomes" id="UP000006702"/>
    </source>
</evidence>
<accession>A1DII3</accession>
<keyword evidence="3" id="KW-1185">Reference proteome</keyword>
<dbReference type="EMBL" id="DS027696">
    <property type="protein sequence ID" value="EAW19190.1"/>
    <property type="molecule type" value="Genomic_DNA"/>
</dbReference>
<name>A1DII3_NEOFI</name>
<organism evidence="2 3">
    <name type="scientific">Neosartorya fischeri (strain ATCC 1020 / DSM 3700 / CBS 544.65 / FGSC A1164 / JCM 1740 / NRRL 181 / WB 181)</name>
    <name type="common">Aspergillus fischerianus</name>
    <dbReference type="NCBI Taxonomy" id="331117"/>
    <lineage>
        <taxon>Eukaryota</taxon>
        <taxon>Fungi</taxon>
        <taxon>Dikarya</taxon>
        <taxon>Ascomycota</taxon>
        <taxon>Pezizomycotina</taxon>
        <taxon>Eurotiomycetes</taxon>
        <taxon>Eurotiomycetidae</taxon>
        <taxon>Eurotiales</taxon>
        <taxon>Aspergillaceae</taxon>
        <taxon>Aspergillus</taxon>
        <taxon>Aspergillus subgen. Fumigati</taxon>
    </lineage>
</organism>
<evidence type="ECO:0000313" key="2">
    <source>
        <dbReference type="EMBL" id="EAW19190.1"/>
    </source>
</evidence>
<evidence type="ECO:0000256" key="1">
    <source>
        <dbReference type="SAM" id="MobiDB-lite"/>
    </source>
</evidence>
<sequence length="127" mass="14139">MQHTFTPIGLQTVVLRVILSFTVLNLQETKYFVHTALVLSGQASSKRAVSRRAYAFHSQLYSLVGWDLSDPLCTAMQRSVPYQHPISGESALQETGDGFNGSSVARRSKNSDSFMKGFQKAQLTRVR</sequence>
<gene>
    <name evidence="2" type="ORF">NFIA_091490</name>
</gene>
<dbReference type="RefSeq" id="XP_001261087.1">
    <property type="nucleotide sequence ID" value="XM_001261086.1"/>
</dbReference>
<dbReference type="OrthoDB" id="10339393at2759"/>
<dbReference type="Proteomes" id="UP000006702">
    <property type="component" value="Unassembled WGS sequence"/>
</dbReference>